<comment type="caution">
    <text evidence="2">The sequence shown here is derived from an EMBL/GenBank/DDBJ whole genome shotgun (WGS) entry which is preliminary data.</text>
</comment>
<sequence length="137" mass="15387">MSKLAPGDYVIYNRVLSCSGQKLAVTFNGKDKPATVTPLTHSSEQIWCIKDFTDGRTQTVVPRKSGDLQVAIGKNVAVTIEAGQYVWFIRRGNKGFCIETGDRDRNWGIEEGNVDEKICVSKDKGHHGYKWVIERVR</sequence>
<protein>
    <recommendedName>
        <fullName evidence="1">CCL2-like lectin domain-containing protein</fullName>
    </recommendedName>
</protein>
<dbReference type="Pfam" id="PF21595">
    <property type="entry name" value="CCL2-like"/>
    <property type="match status" value="1"/>
</dbReference>
<dbReference type="InterPro" id="IPR048746">
    <property type="entry name" value="CCL2-like_lectin"/>
</dbReference>
<proteinExistence type="predicted"/>
<evidence type="ECO:0000259" key="1">
    <source>
        <dbReference type="Pfam" id="PF21595"/>
    </source>
</evidence>
<evidence type="ECO:0000313" key="3">
    <source>
        <dbReference type="Proteomes" id="UP001307849"/>
    </source>
</evidence>
<gene>
    <name evidence="2" type="ORF">TWF506_008830</name>
</gene>
<dbReference type="EMBL" id="JAVHJM010000005">
    <property type="protein sequence ID" value="KAK6514437.1"/>
    <property type="molecule type" value="Genomic_DNA"/>
</dbReference>
<dbReference type="CDD" id="cd23715">
    <property type="entry name" value="beta-trefoil_Ricin_CCL2"/>
    <property type="match status" value="1"/>
</dbReference>
<reference evidence="2 3" key="1">
    <citation type="submission" date="2019-10" db="EMBL/GenBank/DDBJ databases">
        <authorList>
            <person name="Palmer J.M."/>
        </authorList>
    </citation>
    <scope>NUCLEOTIDE SEQUENCE [LARGE SCALE GENOMIC DNA]</scope>
    <source>
        <strain evidence="2 3">TWF506</strain>
    </source>
</reference>
<feature type="domain" description="CCL2-like lectin" evidence="1">
    <location>
        <begin position="7"/>
        <end position="131"/>
    </location>
</feature>
<organism evidence="2 3">
    <name type="scientific">Arthrobotrys conoides</name>
    <dbReference type="NCBI Taxonomy" id="74498"/>
    <lineage>
        <taxon>Eukaryota</taxon>
        <taxon>Fungi</taxon>
        <taxon>Dikarya</taxon>
        <taxon>Ascomycota</taxon>
        <taxon>Pezizomycotina</taxon>
        <taxon>Orbiliomycetes</taxon>
        <taxon>Orbiliales</taxon>
        <taxon>Orbiliaceae</taxon>
        <taxon>Arthrobotrys</taxon>
    </lineage>
</organism>
<dbReference type="InterPro" id="IPR035992">
    <property type="entry name" value="Ricin_B-like_lectins"/>
</dbReference>
<keyword evidence="3" id="KW-1185">Reference proteome</keyword>
<evidence type="ECO:0000313" key="2">
    <source>
        <dbReference type="EMBL" id="KAK6514437.1"/>
    </source>
</evidence>
<dbReference type="SUPFAM" id="SSF50370">
    <property type="entry name" value="Ricin B-like lectins"/>
    <property type="match status" value="1"/>
</dbReference>
<name>A0AAN8N6N8_9PEZI</name>
<dbReference type="Gene3D" id="2.80.10.50">
    <property type="match status" value="1"/>
</dbReference>
<accession>A0AAN8N6N8</accession>
<dbReference type="Proteomes" id="UP001307849">
    <property type="component" value="Unassembled WGS sequence"/>
</dbReference>
<dbReference type="AlphaFoldDB" id="A0AAN8N6N8"/>